<dbReference type="Gene3D" id="3.40.50.1820">
    <property type="entry name" value="alpha/beta hydrolase"/>
    <property type="match status" value="1"/>
</dbReference>
<dbReference type="EMBL" id="JMPR01000038">
    <property type="protein sequence ID" value="KFD18300.1"/>
    <property type="molecule type" value="Genomic_DNA"/>
</dbReference>
<evidence type="ECO:0000313" key="3">
    <source>
        <dbReference type="Proteomes" id="UP000028602"/>
    </source>
</evidence>
<reference evidence="2 3" key="1">
    <citation type="submission" date="2014-05" db="EMBL/GenBank/DDBJ databases">
        <title>ATOL: Assembling a taxonomically balanced genome-scale reconstruction of the evolutionary history of the Enterobacteriaceae.</title>
        <authorList>
            <person name="Plunkett G.III."/>
            <person name="Neeno-Eckwall E.C."/>
            <person name="Glasner J.D."/>
            <person name="Perna N.T."/>
        </authorList>
    </citation>
    <scope>NUCLEOTIDE SEQUENCE [LARGE SCALE GENOMIC DNA]</scope>
    <source>
        <strain evidence="2 3">ATCC 33301</strain>
    </source>
</reference>
<comment type="caution">
    <text evidence="2">The sequence shown here is derived from an EMBL/GenBank/DDBJ whole genome shotgun (WGS) entry which is preliminary data.</text>
</comment>
<evidence type="ECO:0000259" key="1">
    <source>
        <dbReference type="Pfam" id="PF12697"/>
    </source>
</evidence>
<dbReference type="InterPro" id="IPR050266">
    <property type="entry name" value="AB_hydrolase_sf"/>
</dbReference>
<keyword evidence="2" id="KW-0378">Hydrolase</keyword>
<organism evidence="2 3">
    <name type="scientific">Tatumella ptyseos ATCC 33301</name>
    <dbReference type="NCBI Taxonomy" id="1005995"/>
    <lineage>
        <taxon>Bacteria</taxon>
        <taxon>Pseudomonadati</taxon>
        <taxon>Pseudomonadota</taxon>
        <taxon>Gammaproteobacteria</taxon>
        <taxon>Enterobacterales</taxon>
        <taxon>Erwiniaceae</taxon>
        <taxon>Tatumella</taxon>
    </lineage>
</organism>
<dbReference type="InterPro" id="IPR000073">
    <property type="entry name" value="AB_hydrolase_1"/>
</dbReference>
<keyword evidence="3" id="KW-1185">Reference proteome</keyword>
<dbReference type="PANTHER" id="PTHR43798:SF33">
    <property type="entry name" value="HYDROLASE, PUTATIVE (AFU_ORTHOLOGUE AFUA_2G14860)-RELATED"/>
    <property type="match status" value="1"/>
</dbReference>
<dbReference type="GO" id="GO:0016020">
    <property type="term" value="C:membrane"/>
    <property type="evidence" value="ECO:0007669"/>
    <property type="project" value="TreeGrafter"/>
</dbReference>
<gene>
    <name evidence="2" type="ORF">GTPT_2490</name>
</gene>
<dbReference type="GO" id="GO:0016787">
    <property type="term" value="F:hydrolase activity"/>
    <property type="evidence" value="ECO:0007669"/>
    <property type="project" value="UniProtKB-KW"/>
</dbReference>
<sequence>MNAFFSPTAQCIVRWQDLPGTGIPLVFVHGLGCASSYEYPRVVCDPQFGRRRAILIDLPGCGYSEKPEAYSYALTDQAKVVAEVVEHLQLEKCYLYGHSMGGSISIEAAGMLNPRLQGLIVSEPNFHPGGGFFSRKICSYNEYAFINGVCQQMVKDEPGPWAGSLAVDAPEAVWRGAADMIKGKEWLADFIGLPVRKQLIFGENSLPDDDFSLLCEAGVSAVVLPECGHCMSWEAPAALARALSAFCCGERE</sequence>
<dbReference type="SUPFAM" id="SSF53474">
    <property type="entry name" value="alpha/beta-Hydrolases"/>
    <property type="match status" value="1"/>
</dbReference>
<dbReference type="EC" id="3.7.1.-" evidence="2"/>
<dbReference type="Pfam" id="PF12697">
    <property type="entry name" value="Abhydrolase_6"/>
    <property type="match status" value="1"/>
</dbReference>
<dbReference type="OrthoDB" id="5853561at2"/>
<dbReference type="RefSeq" id="WP_025901825.1">
    <property type="nucleotide sequence ID" value="NZ_ATMJ01000084.1"/>
</dbReference>
<dbReference type="eggNOG" id="COG0596">
    <property type="taxonomic scope" value="Bacteria"/>
</dbReference>
<dbReference type="Proteomes" id="UP000028602">
    <property type="component" value="Unassembled WGS sequence"/>
</dbReference>
<accession>A0A085JCV4</accession>
<dbReference type="AlphaFoldDB" id="A0A085JCV4"/>
<dbReference type="PANTHER" id="PTHR43798">
    <property type="entry name" value="MONOACYLGLYCEROL LIPASE"/>
    <property type="match status" value="1"/>
</dbReference>
<evidence type="ECO:0000313" key="2">
    <source>
        <dbReference type="EMBL" id="KFD18300.1"/>
    </source>
</evidence>
<dbReference type="InterPro" id="IPR029058">
    <property type="entry name" value="AB_hydrolase_fold"/>
</dbReference>
<proteinExistence type="predicted"/>
<protein>
    <submittedName>
        <fullName evidence="2">2-hydroxy-6-oxo-6-phenylhexa-2,4-dienoate hydrolase</fullName>
        <ecNumber evidence="2">3.7.1.-</ecNumber>
    </submittedName>
</protein>
<name>A0A085JCV4_9GAMM</name>
<feature type="domain" description="AB hydrolase-1" evidence="1">
    <location>
        <begin position="25"/>
        <end position="242"/>
    </location>
</feature>